<feature type="transmembrane region" description="Helical" evidence="9">
    <location>
        <begin position="463"/>
        <end position="480"/>
    </location>
</feature>
<evidence type="ECO:0000256" key="4">
    <source>
        <dbReference type="ARBA" id="ARBA00022692"/>
    </source>
</evidence>
<dbReference type="InterPro" id="IPR002490">
    <property type="entry name" value="V-ATPase_116kDa_su"/>
</dbReference>
<feature type="transmembrane region" description="Helical" evidence="9">
    <location>
        <begin position="739"/>
        <end position="762"/>
    </location>
</feature>
<comment type="similarity">
    <text evidence="2 9">Belongs to the V-ATPase 116 kDa subunit family.</text>
</comment>
<evidence type="ECO:0000256" key="7">
    <source>
        <dbReference type="ARBA" id="ARBA00023065"/>
    </source>
</evidence>
<keyword evidence="4 9" id="KW-0812">Transmembrane</keyword>
<dbReference type="PANTHER" id="PTHR11629:SF63">
    <property type="entry name" value="V-TYPE PROTON ATPASE SUBUNIT A"/>
    <property type="match status" value="1"/>
</dbReference>
<proteinExistence type="inferred from homology"/>
<comment type="subcellular location">
    <subcellularLocation>
        <location evidence="1">Membrane</location>
        <topology evidence="1">Multi-pass membrane protein</topology>
    </subcellularLocation>
</comment>
<dbReference type="GO" id="GO:0046961">
    <property type="term" value="F:proton-transporting ATPase activity, rotational mechanism"/>
    <property type="evidence" value="ECO:0007669"/>
    <property type="project" value="InterPro"/>
</dbReference>
<dbReference type="GO" id="GO:0000220">
    <property type="term" value="C:vacuolar proton-transporting V-type ATPase, V0 domain"/>
    <property type="evidence" value="ECO:0007669"/>
    <property type="project" value="InterPro"/>
</dbReference>
<keyword evidence="5 9" id="KW-0375">Hydrogen ion transport</keyword>
<dbReference type="GO" id="GO:0051117">
    <property type="term" value="F:ATPase binding"/>
    <property type="evidence" value="ECO:0007669"/>
    <property type="project" value="TreeGrafter"/>
</dbReference>
<evidence type="ECO:0000256" key="9">
    <source>
        <dbReference type="RuleBase" id="RU361189"/>
    </source>
</evidence>
<evidence type="ECO:0000256" key="5">
    <source>
        <dbReference type="ARBA" id="ARBA00022781"/>
    </source>
</evidence>
<dbReference type="RefSeq" id="XP_017985582.1">
    <property type="nucleotide sequence ID" value="XM_018130322.1"/>
</dbReference>
<sequence length="834" mass="95364">MIEKQEAVFRSAEMRLIEMFIPQEIARNTVYILGESGLLQFRDLNKKVRSFQRTFVSELRRLDNVERQYRYFYSLLRKYKIPFYEEVQDGTQVRDIRAGFDLPPSTSVIDDHVENAQLLEDRFVQLVEASEQLESQKTQLDEFKALLLASGEFFENCGVDIQVASTNAGEQDGELEDGASSKFLPYFTGVIPRDKVSTLVKTLWRMVRGNLYFRNVELPTKFYDAKSKEYIYKDAFIVFAHGDLIMKRIKKIAESLDANLYDIQNSQELRSRQIVELNEKLDDFEKVMHTTAVTLESGLYSISKELADWNKQICKEKAVYNTLNLFVYNSSRRTLTAEGWIPVDELETLQVILQKLTAALGVDASPLINVLDTNLTPPTFHRTNKFTKAFQDICDCYGIASYQEVNPGLATIVTFPFMFAIMFGDMGHGMILALAASVLVLYEKNISKLKRDEIFDMAFSGRYILLLMGLFSIYTGLIYNDMFSKSLTLFKSGWKWPDSFEPGESITAEQVGVYPIGIDYAWHGAENALLFSNALKMKLSIIMGFIHMFYSYMYSLANALYFKDMVDIVCNFIPGLLFFGSIFAYLVICIIYKWTVDWYKHGISPPALLNMFINMFLAPGKVDEKLYPGQAQVQVFLLFTALICVPWLLLAKPLHFKFVRSKHMHTALSNSEFAQIDQSVDQVLNNASDDETVDDNYDDEEEGNSHQNESFGDVVIHQVIHTIEWCLNCVSHTASYLRLWALSLAHAQLSTVLWTMTIQIAFGSTGIFGVFMTVALFAMWFILTCVILVVMEGTSAMLHSLRLHWVESMSKFFKGEGTIYSPFSFPPIYLEDAV</sequence>
<dbReference type="Pfam" id="PF01496">
    <property type="entry name" value="V_ATPase_I"/>
    <property type="match status" value="1"/>
</dbReference>
<dbReference type="EMBL" id="CP014242">
    <property type="protein sequence ID" value="AMD18586.1"/>
    <property type="molecule type" value="Genomic_DNA"/>
</dbReference>
<evidence type="ECO:0000256" key="2">
    <source>
        <dbReference type="ARBA" id="ARBA00009904"/>
    </source>
</evidence>
<dbReference type="AlphaFoldDB" id="A0A120K0R6"/>
<keyword evidence="10" id="KW-0175">Coiled coil</keyword>
<evidence type="ECO:0000313" key="11">
    <source>
        <dbReference type="EMBL" id="AMD18586.1"/>
    </source>
</evidence>
<dbReference type="OrthoDB" id="10264220at2759"/>
<dbReference type="GO" id="GO:0007035">
    <property type="term" value="P:vacuolar acidification"/>
    <property type="evidence" value="ECO:0007669"/>
    <property type="project" value="TreeGrafter"/>
</dbReference>
<dbReference type="Proteomes" id="UP000243052">
    <property type="component" value="Chromosome ii"/>
</dbReference>
<gene>
    <name evidence="11" type="ORF">AW171_hschr294</name>
</gene>
<comment type="function">
    <text evidence="9">Essential component of the vacuolar proton pump (V-ATPase), a multimeric enzyme that catalyzes the translocation of protons across the membranes. Required for assembly and activity of the V-ATPase.</text>
</comment>
<evidence type="ECO:0000256" key="8">
    <source>
        <dbReference type="ARBA" id="ARBA00023136"/>
    </source>
</evidence>
<keyword evidence="12" id="KW-1185">Reference proteome</keyword>
<feature type="coiled-coil region" evidence="10">
    <location>
        <begin position="116"/>
        <end position="146"/>
    </location>
</feature>
<evidence type="ECO:0000256" key="10">
    <source>
        <dbReference type="SAM" id="Coils"/>
    </source>
</evidence>
<dbReference type="STRING" id="45286.A0A120K0R6"/>
<name>A0A120K0R6_9SACH</name>
<protein>
    <recommendedName>
        <fullName evidence="9">V-type proton ATPase subunit a</fullName>
    </recommendedName>
</protein>
<accession>A0A120K0R6</accession>
<feature type="transmembrane region" description="Helical" evidence="9">
    <location>
        <begin position="539"/>
        <end position="561"/>
    </location>
</feature>
<evidence type="ECO:0000313" key="12">
    <source>
        <dbReference type="Proteomes" id="UP000243052"/>
    </source>
</evidence>
<dbReference type="PANTHER" id="PTHR11629">
    <property type="entry name" value="VACUOLAR PROTON ATPASES"/>
    <property type="match status" value="1"/>
</dbReference>
<dbReference type="PIRSF" id="PIRSF001293">
    <property type="entry name" value="ATP6V0A1"/>
    <property type="match status" value="1"/>
</dbReference>
<feature type="transmembrane region" description="Helical" evidence="9">
    <location>
        <begin position="417"/>
        <end position="442"/>
    </location>
</feature>
<keyword evidence="7 9" id="KW-0406">Ion transport</keyword>
<dbReference type="GO" id="GO:0000329">
    <property type="term" value="C:fungal-type vacuole membrane"/>
    <property type="evidence" value="ECO:0007669"/>
    <property type="project" value="TreeGrafter"/>
</dbReference>
<feature type="transmembrane region" description="Helical" evidence="9">
    <location>
        <begin position="631"/>
        <end position="650"/>
    </location>
</feature>
<organism evidence="11 12">
    <name type="scientific">Eremothecium sinecaudum</name>
    <dbReference type="NCBI Taxonomy" id="45286"/>
    <lineage>
        <taxon>Eukaryota</taxon>
        <taxon>Fungi</taxon>
        <taxon>Dikarya</taxon>
        <taxon>Ascomycota</taxon>
        <taxon>Saccharomycotina</taxon>
        <taxon>Saccharomycetes</taxon>
        <taxon>Saccharomycetales</taxon>
        <taxon>Saccharomycetaceae</taxon>
        <taxon>Eremothecium</taxon>
    </lineage>
</organism>
<keyword evidence="8 9" id="KW-0472">Membrane</keyword>
<dbReference type="InterPro" id="IPR026028">
    <property type="entry name" value="V-type_ATPase_116kDa_su_euka"/>
</dbReference>
<dbReference type="GeneID" id="28722594"/>
<evidence type="ECO:0000256" key="6">
    <source>
        <dbReference type="ARBA" id="ARBA00022989"/>
    </source>
</evidence>
<evidence type="ECO:0000256" key="3">
    <source>
        <dbReference type="ARBA" id="ARBA00022448"/>
    </source>
</evidence>
<evidence type="ECO:0000256" key="1">
    <source>
        <dbReference type="ARBA" id="ARBA00004141"/>
    </source>
</evidence>
<feature type="transmembrane region" description="Helical" evidence="9">
    <location>
        <begin position="768"/>
        <end position="791"/>
    </location>
</feature>
<keyword evidence="3 9" id="KW-0813">Transport</keyword>
<reference evidence="11 12" key="1">
    <citation type="submission" date="2016-01" db="EMBL/GenBank/DDBJ databases">
        <title>Genome sequence of the yeast Holleya sinecauda.</title>
        <authorList>
            <person name="Dietrich F.S."/>
        </authorList>
    </citation>
    <scope>NUCLEOTIDE SEQUENCE [LARGE SCALE GENOMIC DNA]</scope>
    <source>
        <strain evidence="11 12">ATCC 58844</strain>
    </source>
</reference>
<feature type="transmembrane region" description="Helical" evidence="9">
    <location>
        <begin position="568"/>
        <end position="594"/>
    </location>
</feature>
<keyword evidence="6 9" id="KW-1133">Transmembrane helix</keyword>